<evidence type="ECO:0000256" key="1">
    <source>
        <dbReference type="SAM" id="SignalP"/>
    </source>
</evidence>
<sequence length="113" mass="12631">MNLLGIFALVSSFTTLAFAEEEPEDMHPPPDGPNFVVKALFPACLPFSNIMENKAFDLSKQGKLMGLEPCDQKHLEPCIEKDANTLRCEVPEEPSEECMAQITAFLKRQNCNK</sequence>
<feature type="chain" id="PRO_5036465783" description="Spider venom protein" evidence="1">
    <location>
        <begin position="20"/>
        <end position="113"/>
    </location>
</feature>
<evidence type="ECO:0008006" key="4">
    <source>
        <dbReference type="Google" id="ProtNLM"/>
    </source>
</evidence>
<dbReference type="OrthoDB" id="6435125at2759"/>
<dbReference type="EMBL" id="BMAW01036982">
    <property type="protein sequence ID" value="GFU46574.1"/>
    <property type="molecule type" value="Genomic_DNA"/>
</dbReference>
<accession>A0A8X6UQ07</accession>
<feature type="signal peptide" evidence="1">
    <location>
        <begin position="1"/>
        <end position="19"/>
    </location>
</feature>
<proteinExistence type="predicted"/>
<comment type="caution">
    <text evidence="2">The sequence shown here is derived from an EMBL/GenBank/DDBJ whole genome shotgun (WGS) entry which is preliminary data.</text>
</comment>
<dbReference type="Proteomes" id="UP000887013">
    <property type="component" value="Unassembled WGS sequence"/>
</dbReference>
<evidence type="ECO:0000313" key="2">
    <source>
        <dbReference type="EMBL" id="GFU46574.1"/>
    </source>
</evidence>
<keyword evidence="3" id="KW-1185">Reference proteome</keyword>
<dbReference type="AlphaFoldDB" id="A0A8X6UQ07"/>
<protein>
    <recommendedName>
        <fullName evidence="4">Spider venom protein</fullName>
    </recommendedName>
</protein>
<name>A0A8X6UQ07_NEPPI</name>
<organism evidence="2 3">
    <name type="scientific">Nephila pilipes</name>
    <name type="common">Giant wood spider</name>
    <name type="synonym">Nephila maculata</name>
    <dbReference type="NCBI Taxonomy" id="299642"/>
    <lineage>
        <taxon>Eukaryota</taxon>
        <taxon>Metazoa</taxon>
        <taxon>Ecdysozoa</taxon>
        <taxon>Arthropoda</taxon>
        <taxon>Chelicerata</taxon>
        <taxon>Arachnida</taxon>
        <taxon>Araneae</taxon>
        <taxon>Araneomorphae</taxon>
        <taxon>Entelegynae</taxon>
        <taxon>Araneoidea</taxon>
        <taxon>Nephilidae</taxon>
        <taxon>Nephila</taxon>
    </lineage>
</organism>
<gene>
    <name evidence="2" type="ORF">NPIL_98741</name>
</gene>
<evidence type="ECO:0000313" key="3">
    <source>
        <dbReference type="Proteomes" id="UP000887013"/>
    </source>
</evidence>
<keyword evidence="1" id="KW-0732">Signal</keyword>
<reference evidence="2" key="1">
    <citation type="submission" date="2020-08" db="EMBL/GenBank/DDBJ databases">
        <title>Multicomponent nature underlies the extraordinary mechanical properties of spider dragline silk.</title>
        <authorList>
            <person name="Kono N."/>
            <person name="Nakamura H."/>
            <person name="Mori M."/>
            <person name="Yoshida Y."/>
            <person name="Ohtoshi R."/>
            <person name="Malay A.D."/>
            <person name="Moran D.A.P."/>
            <person name="Tomita M."/>
            <person name="Numata K."/>
            <person name="Arakawa K."/>
        </authorList>
    </citation>
    <scope>NUCLEOTIDE SEQUENCE</scope>
</reference>